<comment type="caution">
    <text evidence="2">The sequence shown here is derived from an EMBL/GenBank/DDBJ whole genome shotgun (WGS) entry which is preliminary data.</text>
</comment>
<keyword evidence="1" id="KW-0472">Membrane</keyword>
<dbReference type="GO" id="GO:0016740">
    <property type="term" value="F:transferase activity"/>
    <property type="evidence" value="ECO:0007669"/>
    <property type="project" value="UniProtKB-KW"/>
</dbReference>
<organism evidence="2 3">
    <name type="scientific">Myxococcus xanthus</name>
    <dbReference type="NCBI Taxonomy" id="34"/>
    <lineage>
        <taxon>Bacteria</taxon>
        <taxon>Pseudomonadati</taxon>
        <taxon>Myxococcota</taxon>
        <taxon>Myxococcia</taxon>
        <taxon>Myxococcales</taxon>
        <taxon>Cystobacterineae</taxon>
        <taxon>Myxococcaceae</taxon>
        <taxon>Myxococcus</taxon>
    </lineage>
</organism>
<dbReference type="PANTHER" id="PTHR38592">
    <property type="entry name" value="BLL4819 PROTEIN"/>
    <property type="match status" value="1"/>
</dbReference>
<evidence type="ECO:0000313" key="3">
    <source>
        <dbReference type="Proteomes" id="UP000533080"/>
    </source>
</evidence>
<keyword evidence="2" id="KW-0808">Transferase</keyword>
<name>A0A7Y4IQ44_MYXXA</name>
<keyword evidence="1" id="KW-0812">Transmembrane</keyword>
<feature type="transmembrane region" description="Helical" evidence="1">
    <location>
        <begin position="395"/>
        <end position="414"/>
    </location>
</feature>
<dbReference type="AlphaFoldDB" id="A0A7Y4IQ44"/>
<feature type="transmembrane region" description="Helical" evidence="1">
    <location>
        <begin position="365"/>
        <end position="383"/>
    </location>
</feature>
<dbReference type="Pfam" id="PF10129">
    <property type="entry name" value="OpgC_C"/>
    <property type="match status" value="1"/>
</dbReference>
<gene>
    <name evidence="2" type="primary">opgC</name>
    <name evidence="2" type="ORF">HNV28_34485</name>
</gene>
<dbReference type="PIRSF" id="PIRSF028704">
    <property type="entry name" value="UPC028704"/>
    <property type="match status" value="1"/>
</dbReference>
<feature type="transmembrane region" description="Helical" evidence="1">
    <location>
        <begin position="89"/>
        <end position="110"/>
    </location>
</feature>
<dbReference type="Proteomes" id="UP000533080">
    <property type="component" value="Unassembled WGS sequence"/>
</dbReference>
<dbReference type="EMBL" id="JABFNT010000187">
    <property type="protein sequence ID" value="NOJ83364.1"/>
    <property type="molecule type" value="Genomic_DNA"/>
</dbReference>
<accession>A0A7Y4IQ44</accession>
<evidence type="ECO:0000256" key="1">
    <source>
        <dbReference type="SAM" id="Phobius"/>
    </source>
</evidence>
<reference evidence="2 3" key="1">
    <citation type="submission" date="2020-05" db="EMBL/GenBank/DDBJ databases">
        <authorList>
            <person name="Whitworth D."/>
        </authorList>
    </citation>
    <scope>NUCLEOTIDE SEQUENCE [LARGE SCALE GENOMIC DNA]</scope>
    <source>
        <strain evidence="2 3">AM005</strain>
    </source>
</reference>
<evidence type="ECO:0000313" key="2">
    <source>
        <dbReference type="EMBL" id="NOJ83364.1"/>
    </source>
</evidence>
<dbReference type="InterPro" id="IPR014550">
    <property type="entry name" value="UCP028704_OpgC"/>
</dbReference>
<feature type="transmembrane region" description="Helical" evidence="1">
    <location>
        <begin position="210"/>
        <end position="229"/>
    </location>
</feature>
<protein>
    <submittedName>
        <fullName evidence="2">Succinyl transferase OpgC</fullName>
    </submittedName>
</protein>
<sequence>MWPWVLPWRGAPCVRALGLFCRNGLWTVWNPPLRASSTAHLTRAPFKPTFVHMNRRPELDILRGILLVLMTLTHLPTRLNTISNQPFGFVSAAEGFVFLSAFLVGVVYANKIEAADPNLLWRSLWQRALKVYGYHVALLAFAFAVIGTLGMATHRPAIHNLLGFFHEDPVTALWSSLFLLYCPPLLDILPLYVVLLLLTPFILLGARKAGWTRILCLSGLVWLSAQLGLKRALYDLLVFIPVLPWPPLRIELSGAFDFFAWQFLWVLGVWLGVGRATAPEKREVVSPVLLSGALVVSVALLLMRYQVGIFSIDLDLYGALVDKWTLAPVRLVNFLAVALLASWLSPKVFRWLRPRVLEALGRASLPVFSVHLVLCLLSLALLNENEDPLADWEEVVVLVATFTVMLLVACRQAAALRDSQTP</sequence>
<feature type="transmembrane region" description="Helical" evidence="1">
    <location>
        <begin position="131"/>
        <end position="152"/>
    </location>
</feature>
<dbReference type="PANTHER" id="PTHR38592:SF3">
    <property type="entry name" value="BLL4819 PROTEIN"/>
    <property type="match status" value="1"/>
</dbReference>
<feature type="transmembrane region" description="Helical" evidence="1">
    <location>
        <begin position="284"/>
        <end position="305"/>
    </location>
</feature>
<proteinExistence type="predicted"/>
<feature type="transmembrane region" description="Helical" evidence="1">
    <location>
        <begin position="325"/>
        <end position="344"/>
    </location>
</feature>
<feature type="transmembrane region" description="Helical" evidence="1">
    <location>
        <begin position="249"/>
        <end position="272"/>
    </location>
</feature>
<keyword evidence="1" id="KW-1133">Transmembrane helix</keyword>